<dbReference type="GeneID" id="54460574"/>
<dbReference type="EMBL" id="MU003698">
    <property type="protein sequence ID" value="KAF2811699.1"/>
    <property type="molecule type" value="Genomic_DNA"/>
</dbReference>
<feature type="compositionally biased region" description="Low complexity" evidence="1">
    <location>
        <begin position="61"/>
        <end position="75"/>
    </location>
</feature>
<keyword evidence="4" id="KW-1185">Reference proteome</keyword>
<feature type="signal peptide" evidence="2">
    <location>
        <begin position="1"/>
        <end position="20"/>
    </location>
</feature>
<feature type="region of interest" description="Disordered" evidence="1">
    <location>
        <begin position="52"/>
        <end position="83"/>
    </location>
</feature>
<evidence type="ECO:0000256" key="2">
    <source>
        <dbReference type="SAM" id="SignalP"/>
    </source>
</evidence>
<name>A0A6A6YT50_9PEZI</name>
<proteinExistence type="predicted"/>
<gene>
    <name evidence="3 5" type="ORF">BDZ99DRAFT_461698</name>
</gene>
<feature type="chain" id="PRO_5044629303" evidence="2">
    <location>
        <begin position="21"/>
        <end position="83"/>
    </location>
</feature>
<evidence type="ECO:0000313" key="3">
    <source>
        <dbReference type="EMBL" id="KAF2811699.1"/>
    </source>
</evidence>
<evidence type="ECO:0000313" key="5">
    <source>
        <dbReference type="RefSeq" id="XP_033578663.1"/>
    </source>
</evidence>
<evidence type="ECO:0000313" key="4">
    <source>
        <dbReference type="Proteomes" id="UP000504636"/>
    </source>
</evidence>
<dbReference type="Proteomes" id="UP000504636">
    <property type="component" value="Unplaced"/>
</dbReference>
<reference evidence="5" key="3">
    <citation type="submission" date="2025-04" db="UniProtKB">
        <authorList>
            <consortium name="RefSeq"/>
        </authorList>
    </citation>
    <scope>IDENTIFICATION</scope>
    <source>
        <strain evidence="5">CBS 304.34</strain>
    </source>
</reference>
<organism evidence="3">
    <name type="scientific">Mytilinidion resinicola</name>
    <dbReference type="NCBI Taxonomy" id="574789"/>
    <lineage>
        <taxon>Eukaryota</taxon>
        <taxon>Fungi</taxon>
        <taxon>Dikarya</taxon>
        <taxon>Ascomycota</taxon>
        <taxon>Pezizomycotina</taxon>
        <taxon>Dothideomycetes</taxon>
        <taxon>Pleosporomycetidae</taxon>
        <taxon>Mytilinidiales</taxon>
        <taxon>Mytilinidiaceae</taxon>
        <taxon>Mytilinidion</taxon>
    </lineage>
</organism>
<reference evidence="3 5" key="1">
    <citation type="journal article" date="2020" name="Stud. Mycol.">
        <title>101 Dothideomycetes genomes: a test case for predicting lifestyles and emergence of pathogens.</title>
        <authorList>
            <person name="Haridas S."/>
            <person name="Albert R."/>
            <person name="Binder M."/>
            <person name="Bloem J."/>
            <person name="Labutti K."/>
            <person name="Salamov A."/>
            <person name="Andreopoulos B."/>
            <person name="Baker S."/>
            <person name="Barry K."/>
            <person name="Bills G."/>
            <person name="Bluhm B."/>
            <person name="Cannon C."/>
            <person name="Castanera R."/>
            <person name="Culley D."/>
            <person name="Daum C."/>
            <person name="Ezra D."/>
            <person name="Gonzalez J."/>
            <person name="Henrissat B."/>
            <person name="Kuo A."/>
            <person name="Liang C."/>
            <person name="Lipzen A."/>
            <person name="Lutzoni F."/>
            <person name="Magnuson J."/>
            <person name="Mondo S."/>
            <person name="Nolan M."/>
            <person name="Ohm R."/>
            <person name="Pangilinan J."/>
            <person name="Park H.-J."/>
            <person name="Ramirez L."/>
            <person name="Alfaro M."/>
            <person name="Sun H."/>
            <person name="Tritt A."/>
            <person name="Yoshinaga Y."/>
            <person name="Zwiers L.-H."/>
            <person name="Turgeon B."/>
            <person name="Goodwin S."/>
            <person name="Spatafora J."/>
            <person name="Crous P."/>
            <person name="Grigoriev I."/>
        </authorList>
    </citation>
    <scope>NUCLEOTIDE SEQUENCE</scope>
    <source>
        <strain evidence="3 5">CBS 304.34</strain>
    </source>
</reference>
<sequence>MKLSTPALLLTTTTLTSALALPQIHLHRLSTTASPTSTIPQLPMHTTDLMAGKAWTPAPTPSSSSAPTSAPTSSTKPGEWRDL</sequence>
<evidence type="ECO:0000256" key="1">
    <source>
        <dbReference type="SAM" id="MobiDB-lite"/>
    </source>
</evidence>
<accession>A0A6A6YT50</accession>
<dbReference type="AlphaFoldDB" id="A0A6A6YT50"/>
<keyword evidence="2" id="KW-0732">Signal</keyword>
<protein>
    <submittedName>
        <fullName evidence="3 5">Uncharacterized protein</fullName>
    </submittedName>
</protein>
<reference evidence="5" key="2">
    <citation type="submission" date="2020-04" db="EMBL/GenBank/DDBJ databases">
        <authorList>
            <consortium name="NCBI Genome Project"/>
        </authorList>
    </citation>
    <scope>NUCLEOTIDE SEQUENCE</scope>
    <source>
        <strain evidence="5">CBS 304.34</strain>
    </source>
</reference>
<dbReference type="RefSeq" id="XP_033578663.1">
    <property type="nucleotide sequence ID" value="XM_033719681.1"/>
</dbReference>